<dbReference type="CDD" id="cd09272">
    <property type="entry name" value="RNase_HI_RT_Ty1"/>
    <property type="match status" value="1"/>
</dbReference>
<organism evidence="1 2">
    <name type="scientific">Glycine soja</name>
    <name type="common">Wild soybean</name>
    <dbReference type="NCBI Taxonomy" id="3848"/>
    <lineage>
        <taxon>Eukaryota</taxon>
        <taxon>Viridiplantae</taxon>
        <taxon>Streptophyta</taxon>
        <taxon>Embryophyta</taxon>
        <taxon>Tracheophyta</taxon>
        <taxon>Spermatophyta</taxon>
        <taxon>Magnoliopsida</taxon>
        <taxon>eudicotyledons</taxon>
        <taxon>Gunneridae</taxon>
        <taxon>Pentapetalae</taxon>
        <taxon>rosids</taxon>
        <taxon>fabids</taxon>
        <taxon>Fabales</taxon>
        <taxon>Fabaceae</taxon>
        <taxon>Papilionoideae</taxon>
        <taxon>50 kb inversion clade</taxon>
        <taxon>NPAAA clade</taxon>
        <taxon>indigoferoid/millettioid clade</taxon>
        <taxon>Phaseoleae</taxon>
        <taxon>Glycine</taxon>
        <taxon>Glycine subgen. Soja</taxon>
    </lineage>
</organism>
<dbReference type="AlphaFoldDB" id="A0A445G428"/>
<dbReference type="PANTHER" id="PTHR14281">
    <property type="entry name" value="KINETOCHORE PROTEIN SPC25-RELATED"/>
    <property type="match status" value="1"/>
</dbReference>
<evidence type="ECO:0000313" key="2">
    <source>
        <dbReference type="Proteomes" id="UP000289340"/>
    </source>
</evidence>
<name>A0A445G428_GLYSO</name>
<evidence type="ECO:0000313" key="1">
    <source>
        <dbReference type="EMBL" id="RZB55943.1"/>
    </source>
</evidence>
<protein>
    <submittedName>
        <fullName evidence="1">Retrovirus-related Pol polyprotein from transposon TNT 1-94</fullName>
    </submittedName>
</protein>
<comment type="caution">
    <text evidence="1">The sequence shown here is derived from an EMBL/GenBank/DDBJ whole genome shotgun (WGS) entry which is preliminary data.</text>
</comment>
<dbReference type="PANTHER" id="PTHR14281:SF0">
    <property type="entry name" value="KINETOCHORE PROTEIN SPC25"/>
    <property type="match status" value="1"/>
</dbReference>
<dbReference type="GO" id="GO:0031262">
    <property type="term" value="C:Ndc80 complex"/>
    <property type="evidence" value="ECO:0007669"/>
    <property type="project" value="InterPro"/>
</dbReference>
<dbReference type="InterPro" id="IPR045143">
    <property type="entry name" value="Spc25"/>
</dbReference>
<dbReference type="EMBL" id="QZWG01000017">
    <property type="protein sequence ID" value="RZB55943.1"/>
    <property type="molecule type" value="Genomic_DNA"/>
</dbReference>
<reference evidence="1 2" key="1">
    <citation type="submission" date="2018-09" db="EMBL/GenBank/DDBJ databases">
        <title>A high-quality reference genome of wild soybean provides a powerful tool to mine soybean genomes.</title>
        <authorList>
            <person name="Xie M."/>
            <person name="Chung C.Y.L."/>
            <person name="Li M.-W."/>
            <person name="Wong F.-L."/>
            <person name="Chan T.-F."/>
            <person name="Lam H.-M."/>
        </authorList>
    </citation>
    <scope>NUCLEOTIDE SEQUENCE [LARGE SCALE GENOMIC DNA]</scope>
    <source>
        <strain evidence="2">cv. W05</strain>
        <tissue evidence="1">Hypocotyl of etiolated seedlings</tissue>
    </source>
</reference>
<proteinExistence type="predicted"/>
<accession>A0A445G428</accession>
<gene>
    <name evidence="1" type="ORF">D0Y65_045278</name>
</gene>
<dbReference type="Proteomes" id="UP000289340">
    <property type="component" value="Chromosome 17"/>
</dbReference>
<sequence>MESPISIRDTEIPLQMQNIIDASTASYIKSLHSLRATAQETARCQDLRVLTPNPNPVHSTTFVLLAHSLTHHLSFSPVQLDEVKAKLRETEDDFVKALAVKTRKEAKRMALMDVVASAKARVEDLSASIRDHRTKKQEYAAFISLALAASKGKLNESIERKDETQVISWYNRVLGFQVKGGRGVKFTFKNININNPDEEYFLLFHETDTYSWNLVVTTDEHEESAFNSASAPVLSMSSVRRDFLGKENEHQAEPTEGNKQFKKQNVHRRLKSSVLSPGSASSVCQSPRLKKMFPGCSWPFKSETDNNPITGYVDADYAGDINKRRSIIVYIFTLYGNVVRWKANLQSVVALSTTESEYIALTEAINEAFWLKGFVEELEGKKLKTEVMCDSQSAICLSKNQPFHEMTKHIDARFHFI</sequence>
<dbReference type="GO" id="GO:0007059">
    <property type="term" value="P:chromosome segregation"/>
    <property type="evidence" value="ECO:0007669"/>
    <property type="project" value="InterPro"/>
</dbReference>
<keyword evidence="2" id="KW-1185">Reference proteome</keyword>